<dbReference type="AlphaFoldDB" id="A0AAV2ZUZ3"/>
<evidence type="ECO:0000256" key="10">
    <source>
        <dbReference type="ARBA" id="ARBA00068754"/>
    </source>
</evidence>
<dbReference type="EMBL" id="DYDO01000012">
    <property type="protein sequence ID" value="DBA15427.1"/>
    <property type="molecule type" value="Genomic_DNA"/>
</dbReference>
<evidence type="ECO:0000256" key="8">
    <source>
        <dbReference type="ARBA" id="ARBA00058296"/>
    </source>
</evidence>
<evidence type="ECO:0000256" key="4">
    <source>
        <dbReference type="ARBA" id="ARBA00022846"/>
    </source>
</evidence>
<dbReference type="InterPro" id="IPR049630">
    <property type="entry name" value="DYDC-like_DD"/>
</dbReference>
<protein>
    <recommendedName>
        <fullName evidence="10">DPY30 domain-containing protein 1</fullName>
    </recommendedName>
</protein>
<comment type="similarity">
    <text evidence="2">Belongs to the dpy-30 family.</text>
</comment>
<evidence type="ECO:0000256" key="6">
    <source>
        <dbReference type="ARBA" id="ARBA00023212"/>
    </source>
</evidence>
<evidence type="ECO:0000256" key="1">
    <source>
        <dbReference type="ARBA" id="ARBA00004611"/>
    </source>
</evidence>
<evidence type="ECO:0000313" key="12">
    <source>
        <dbReference type="EMBL" id="DBA15427.1"/>
    </source>
</evidence>
<dbReference type="InterPro" id="IPR037856">
    <property type="entry name" value="Sdc1/DPY30"/>
</dbReference>
<dbReference type="InterPro" id="IPR007858">
    <property type="entry name" value="Dpy-30_motif"/>
</dbReference>
<evidence type="ECO:0000256" key="9">
    <source>
        <dbReference type="ARBA" id="ARBA00062391"/>
    </source>
</evidence>
<sequence length="194" mass="22046">MDSEYLKRCVGKCLAEGLADVAEKRPADPIHYLAHWIYKYRSNLDEYEKEEARKELEMIEKMKEEEILIQQRIEEQKKASEEHPQKTIAERTEKFGAPNLPTVEETDENLTMGGKQKDIEATTEENPEEDQVRSGTADTQEISETNALNTEHGENLEASVSVEVPSEEHAPVSDTANTNTEQSKEPASDTEHEE</sequence>
<evidence type="ECO:0000256" key="11">
    <source>
        <dbReference type="SAM" id="MobiDB-lite"/>
    </source>
</evidence>
<dbReference type="CDD" id="cd22966">
    <property type="entry name" value="DD_DYDC-like"/>
    <property type="match status" value="1"/>
</dbReference>
<comment type="subcellular location">
    <subcellularLocation>
        <location evidence="1">Cytoplasm</location>
        <location evidence="1">Cytoskeleton</location>
        <location evidence="1">Flagellum axoneme</location>
    </subcellularLocation>
</comment>
<keyword evidence="3" id="KW-0963">Cytoplasm</keyword>
<evidence type="ECO:0000256" key="3">
    <source>
        <dbReference type="ARBA" id="ARBA00022490"/>
    </source>
</evidence>
<accession>A0AAV2ZUZ3</accession>
<evidence type="ECO:0000256" key="5">
    <source>
        <dbReference type="ARBA" id="ARBA00023069"/>
    </source>
</evidence>
<keyword evidence="5" id="KW-0969">Cilium</keyword>
<evidence type="ECO:0000256" key="2">
    <source>
        <dbReference type="ARBA" id="ARBA00010849"/>
    </source>
</evidence>
<reference evidence="12" key="1">
    <citation type="thesis" date="2020" institute="ProQuest LLC" country="789 East Eisenhower Parkway, Ann Arbor, MI, USA">
        <title>Comparative Genomics and Chromosome Evolution.</title>
        <authorList>
            <person name="Mudd A.B."/>
        </authorList>
    </citation>
    <scope>NUCLEOTIDE SEQUENCE</scope>
    <source>
        <strain evidence="12">1538</strain>
        <tissue evidence="12">Blood</tissue>
    </source>
</reference>
<dbReference type="PANTHER" id="PTHR23356">
    <property type="entry name" value="DPY30-RELATED"/>
    <property type="match status" value="1"/>
</dbReference>
<feature type="compositionally biased region" description="Polar residues" evidence="11">
    <location>
        <begin position="133"/>
        <end position="149"/>
    </location>
</feature>
<dbReference type="Pfam" id="PF05186">
    <property type="entry name" value="Dpy-30"/>
    <property type="match status" value="1"/>
</dbReference>
<evidence type="ECO:0000313" key="13">
    <source>
        <dbReference type="Proteomes" id="UP001181693"/>
    </source>
</evidence>
<keyword evidence="4" id="KW-0282">Flagellum</keyword>
<proteinExistence type="inferred from homology"/>
<comment type="function">
    <text evidence="8">Functions as part of axonemal radial spoke complexes that play an important part in the motility of sperm and cilia. Plays a crucial role during acrosome biogenesis.</text>
</comment>
<keyword evidence="13" id="KW-1185">Reference proteome</keyword>
<name>A0AAV2ZUZ3_PYXAD</name>
<dbReference type="Proteomes" id="UP001181693">
    <property type="component" value="Unassembled WGS sequence"/>
</dbReference>
<gene>
    <name evidence="12" type="ORF">GDO54_004640</name>
</gene>
<dbReference type="Gene3D" id="1.20.890.10">
    <property type="entry name" value="cAMP-dependent protein kinase regulatory subunit, dimerization-anchoring domain"/>
    <property type="match status" value="1"/>
</dbReference>
<keyword evidence="6" id="KW-0206">Cytoskeleton</keyword>
<feature type="compositionally biased region" description="Basic and acidic residues" evidence="11">
    <location>
        <begin position="182"/>
        <end position="194"/>
    </location>
</feature>
<dbReference type="FunFam" id="1.20.890.10:FF:000009">
    <property type="entry name" value="DPY30 domain-containing protein 1"/>
    <property type="match status" value="1"/>
</dbReference>
<evidence type="ECO:0000256" key="7">
    <source>
        <dbReference type="ARBA" id="ARBA00023273"/>
    </source>
</evidence>
<organism evidence="12 13">
    <name type="scientific">Pyxicephalus adspersus</name>
    <name type="common">African bullfrog</name>
    <dbReference type="NCBI Taxonomy" id="30357"/>
    <lineage>
        <taxon>Eukaryota</taxon>
        <taxon>Metazoa</taxon>
        <taxon>Chordata</taxon>
        <taxon>Craniata</taxon>
        <taxon>Vertebrata</taxon>
        <taxon>Euteleostomi</taxon>
        <taxon>Amphibia</taxon>
        <taxon>Batrachia</taxon>
        <taxon>Anura</taxon>
        <taxon>Neobatrachia</taxon>
        <taxon>Ranoidea</taxon>
        <taxon>Pyxicephalidae</taxon>
        <taxon>Pyxicephalinae</taxon>
        <taxon>Pyxicephalus</taxon>
    </lineage>
</organism>
<dbReference type="PANTHER" id="PTHR23356:SF16">
    <property type="entry name" value="DPY30 DOMAIN CONTAINING 2"/>
    <property type="match status" value="1"/>
</dbReference>
<comment type="subunit">
    <text evidence="9">Component of the axonemal radial spoke complex 1 (RS1), at least composed of spoke head proteins RSPH1, RSPH3, RSPH9 and the cilia-specific component RSPH4A or sperm-specific component RSPH6A, spoke stalk proteins RSPH14, DNAJB13, DYDC1, ROPN1L and NME5, and the anchor protein IQUB. Interacts with SH3GL3.</text>
</comment>
<comment type="caution">
    <text evidence="12">The sequence shown here is derived from an EMBL/GenBank/DDBJ whole genome shotgun (WGS) entry which is preliminary data.</text>
</comment>
<feature type="region of interest" description="Disordered" evidence="11">
    <location>
        <begin position="75"/>
        <end position="194"/>
    </location>
</feature>
<feature type="compositionally biased region" description="Basic and acidic residues" evidence="11">
    <location>
        <begin position="75"/>
        <end position="94"/>
    </location>
</feature>
<dbReference type="GO" id="GO:0048188">
    <property type="term" value="C:Set1C/COMPASS complex"/>
    <property type="evidence" value="ECO:0007669"/>
    <property type="project" value="InterPro"/>
</dbReference>
<keyword evidence="7" id="KW-0966">Cell projection</keyword>